<dbReference type="OrthoDB" id="4159781at2759"/>
<feature type="compositionally biased region" description="Low complexity" evidence="2">
    <location>
        <begin position="80"/>
        <end position="92"/>
    </location>
</feature>
<protein>
    <submittedName>
        <fullName evidence="3">Uncharacterized protein</fullName>
    </submittedName>
</protein>
<organism evidence="3 4">
    <name type="scientific">Escovopsis weberi</name>
    <dbReference type="NCBI Taxonomy" id="150374"/>
    <lineage>
        <taxon>Eukaryota</taxon>
        <taxon>Fungi</taxon>
        <taxon>Dikarya</taxon>
        <taxon>Ascomycota</taxon>
        <taxon>Pezizomycotina</taxon>
        <taxon>Sordariomycetes</taxon>
        <taxon>Hypocreomycetidae</taxon>
        <taxon>Hypocreales</taxon>
        <taxon>Hypocreaceae</taxon>
        <taxon>Escovopsis</taxon>
    </lineage>
</organism>
<name>A0A0M9VTX6_ESCWE</name>
<evidence type="ECO:0000313" key="3">
    <source>
        <dbReference type="EMBL" id="KOS19269.1"/>
    </source>
</evidence>
<dbReference type="Pfam" id="PF11951">
    <property type="entry name" value="Fungal_trans_2"/>
    <property type="match status" value="1"/>
</dbReference>
<accession>A0A0M9VTX6</accession>
<dbReference type="AlphaFoldDB" id="A0A0M9VTX6"/>
<dbReference type="EMBL" id="LGSR01000020">
    <property type="protein sequence ID" value="KOS19269.1"/>
    <property type="molecule type" value="Genomic_DNA"/>
</dbReference>
<dbReference type="Proteomes" id="UP000053831">
    <property type="component" value="Unassembled WGS sequence"/>
</dbReference>
<proteinExistence type="predicted"/>
<keyword evidence="4" id="KW-1185">Reference proteome</keyword>
<sequence>MPATIVSSTVTTSVTTFEFVVGDRPEQLKGGLSKRTRSHLSKQGWKAHFAQHQKQPAVLLNGPANLSGPLEDAQTLTKEQQQQQQQQQQQKQRTADDLSQKKRRKRLQVAVTYELEVDDDGAQTAMVVRSSGALGMALAQGGEMMSAWPLLLSMDRGLGGGRVDPFKSYPGPWRAYFPPLVDHYISHMAVDIPELDQPGNKGLLRTHWFRLVTTDASAFQVVMLLAAANISSVKEGVAAELGFKTLLIKQDALRHINAAFRDAEKRLSDMLIGTVAKMAAYESMHGNVECFRLHMAGLRRMVALRGGLASLGLCGLLRRMIIWIDLNGGYLLGEPRYFPGQTFAGNEEEVVSTNLRHYVADDRIEEQS</sequence>
<dbReference type="STRING" id="150374.A0A0M9VTX6"/>
<dbReference type="InterPro" id="IPR021858">
    <property type="entry name" value="Fun_TF"/>
</dbReference>
<comment type="caution">
    <text evidence="3">The sequence shown here is derived from an EMBL/GenBank/DDBJ whole genome shotgun (WGS) entry which is preliminary data.</text>
</comment>
<evidence type="ECO:0000256" key="1">
    <source>
        <dbReference type="ARBA" id="ARBA00023242"/>
    </source>
</evidence>
<gene>
    <name evidence="3" type="ORF">ESCO_000142</name>
</gene>
<evidence type="ECO:0000256" key="2">
    <source>
        <dbReference type="SAM" id="MobiDB-lite"/>
    </source>
</evidence>
<reference evidence="3 4" key="1">
    <citation type="submission" date="2015-07" db="EMBL/GenBank/DDBJ databases">
        <title>The genome of the fungus Escovopsis weberi, a specialized disease agent of ant agriculture.</title>
        <authorList>
            <person name="de Man T.J."/>
            <person name="Stajich J.E."/>
            <person name="Kubicek C.P."/>
            <person name="Chenthamara K."/>
            <person name="Atanasova L."/>
            <person name="Druzhinina I.S."/>
            <person name="Birnbaum S."/>
            <person name="Barribeau S.M."/>
            <person name="Teiling C."/>
            <person name="Suen G."/>
            <person name="Currie C."/>
            <person name="Gerardo N.M."/>
        </authorList>
    </citation>
    <scope>NUCLEOTIDE SEQUENCE [LARGE SCALE GENOMIC DNA]</scope>
</reference>
<keyword evidence="1" id="KW-0539">Nucleus</keyword>
<evidence type="ECO:0000313" key="4">
    <source>
        <dbReference type="Proteomes" id="UP000053831"/>
    </source>
</evidence>
<dbReference type="PANTHER" id="PTHR37540">
    <property type="entry name" value="TRANSCRIPTION FACTOR (ACR-2), PUTATIVE-RELATED-RELATED"/>
    <property type="match status" value="1"/>
</dbReference>
<dbReference type="PANTHER" id="PTHR37540:SF5">
    <property type="entry name" value="TRANSCRIPTION FACTOR DOMAIN-CONTAINING PROTEIN"/>
    <property type="match status" value="1"/>
</dbReference>
<feature type="region of interest" description="Disordered" evidence="2">
    <location>
        <begin position="79"/>
        <end position="103"/>
    </location>
</feature>